<keyword evidence="7 12" id="KW-0472">Membrane</keyword>
<comment type="subcellular location">
    <subcellularLocation>
        <location evidence="1 12">Cell membrane</location>
        <topology evidence="1 12">Lipid-anchor</topology>
        <topology evidence="1 12">GPI-anchor</topology>
    </subcellularLocation>
</comment>
<dbReference type="GO" id="GO:0005886">
    <property type="term" value="C:plasma membrane"/>
    <property type="evidence" value="ECO:0007669"/>
    <property type="project" value="UniProtKB-SubCell"/>
</dbReference>
<dbReference type="GO" id="GO:1905475">
    <property type="term" value="P:regulation of protein localization to membrane"/>
    <property type="evidence" value="ECO:0007669"/>
    <property type="project" value="TreeGrafter"/>
</dbReference>
<dbReference type="GO" id="GO:0009986">
    <property type="term" value="C:cell surface"/>
    <property type="evidence" value="ECO:0007669"/>
    <property type="project" value="TreeGrafter"/>
</dbReference>
<evidence type="ECO:0000256" key="2">
    <source>
        <dbReference type="ARBA" id="ARBA00010260"/>
    </source>
</evidence>
<dbReference type="Proteomes" id="UP000694545">
    <property type="component" value="Unplaced"/>
</dbReference>
<evidence type="ECO:0000313" key="13">
    <source>
        <dbReference type="Ensembl" id="ENSVKKP00000000767.1"/>
    </source>
</evidence>
<protein>
    <submittedName>
        <fullName evidence="13">Uncharacterized protein</fullName>
    </submittedName>
</protein>
<name>A0A8D2KQK2_VARKO</name>
<keyword evidence="9 12" id="KW-0357">Heparan sulfate</keyword>
<keyword evidence="4 12" id="KW-0336">GPI-anchor</keyword>
<evidence type="ECO:0000256" key="7">
    <source>
        <dbReference type="ARBA" id="ARBA00023136"/>
    </source>
</evidence>
<dbReference type="AlphaFoldDB" id="A0A8D2KQK2"/>
<evidence type="ECO:0000256" key="11">
    <source>
        <dbReference type="RuleBase" id="RU003518"/>
    </source>
</evidence>
<dbReference type="GO" id="GO:0016477">
    <property type="term" value="P:cell migration"/>
    <property type="evidence" value="ECO:0007669"/>
    <property type="project" value="TreeGrafter"/>
</dbReference>
<reference evidence="13" key="1">
    <citation type="submission" date="2025-08" db="UniProtKB">
        <authorList>
            <consortium name="Ensembl"/>
        </authorList>
    </citation>
    <scope>IDENTIFICATION</scope>
</reference>
<evidence type="ECO:0000256" key="3">
    <source>
        <dbReference type="ARBA" id="ARBA00022475"/>
    </source>
</evidence>
<evidence type="ECO:0000256" key="9">
    <source>
        <dbReference type="ARBA" id="ARBA00023207"/>
    </source>
</evidence>
<dbReference type="Ensembl" id="ENSVKKT00000000797.1">
    <property type="protein sequence ID" value="ENSVKKP00000000767.1"/>
    <property type="gene ID" value="ENSVKKG00000000667.1"/>
</dbReference>
<keyword evidence="5" id="KW-0732">Signal</keyword>
<evidence type="ECO:0000256" key="6">
    <source>
        <dbReference type="ARBA" id="ARBA00022974"/>
    </source>
</evidence>
<keyword evidence="10 12" id="KW-0449">Lipoprotein</keyword>
<keyword evidence="8" id="KW-0325">Glycoprotein</keyword>
<dbReference type="Pfam" id="PF01153">
    <property type="entry name" value="Glypican"/>
    <property type="match status" value="1"/>
</dbReference>
<dbReference type="GO" id="GO:0005576">
    <property type="term" value="C:extracellular region"/>
    <property type="evidence" value="ECO:0007669"/>
    <property type="project" value="TreeGrafter"/>
</dbReference>
<comment type="function">
    <text evidence="12">Cell surface proteoglycan.</text>
</comment>
<evidence type="ECO:0000256" key="5">
    <source>
        <dbReference type="ARBA" id="ARBA00022729"/>
    </source>
</evidence>
<dbReference type="PANTHER" id="PTHR10822:SF24">
    <property type="entry name" value="GLYPICAN-2"/>
    <property type="match status" value="1"/>
</dbReference>
<comment type="similarity">
    <text evidence="2 11">Belongs to the glypican family.</text>
</comment>
<accession>A0A8D2KQK2</accession>
<reference evidence="13" key="2">
    <citation type="submission" date="2025-09" db="UniProtKB">
        <authorList>
            <consortium name="Ensembl"/>
        </authorList>
    </citation>
    <scope>IDENTIFICATION</scope>
</reference>
<keyword evidence="6 12" id="KW-0654">Proteoglycan</keyword>
<keyword evidence="14" id="KW-1185">Reference proteome</keyword>
<proteinExistence type="inferred from homology"/>
<keyword evidence="3" id="KW-1003">Cell membrane</keyword>
<evidence type="ECO:0000313" key="14">
    <source>
        <dbReference type="Proteomes" id="UP000694545"/>
    </source>
</evidence>
<organism evidence="13 14">
    <name type="scientific">Varanus komodoensis</name>
    <name type="common">Komodo dragon</name>
    <dbReference type="NCBI Taxonomy" id="61221"/>
    <lineage>
        <taxon>Eukaryota</taxon>
        <taxon>Metazoa</taxon>
        <taxon>Chordata</taxon>
        <taxon>Craniata</taxon>
        <taxon>Vertebrata</taxon>
        <taxon>Euteleostomi</taxon>
        <taxon>Lepidosauria</taxon>
        <taxon>Squamata</taxon>
        <taxon>Bifurcata</taxon>
        <taxon>Unidentata</taxon>
        <taxon>Episquamata</taxon>
        <taxon>Toxicofera</taxon>
        <taxon>Anguimorpha</taxon>
        <taxon>Paleoanguimorpha</taxon>
        <taxon>Varanoidea</taxon>
        <taxon>Varanidae</taxon>
        <taxon>Varanus</taxon>
    </lineage>
</organism>
<evidence type="ECO:0000256" key="12">
    <source>
        <dbReference type="RuleBase" id="RU003519"/>
    </source>
</evidence>
<dbReference type="GO" id="GO:0009966">
    <property type="term" value="P:regulation of signal transduction"/>
    <property type="evidence" value="ECO:0007669"/>
    <property type="project" value="InterPro"/>
</dbReference>
<evidence type="ECO:0000256" key="1">
    <source>
        <dbReference type="ARBA" id="ARBA00004609"/>
    </source>
</evidence>
<dbReference type="GO" id="GO:0045202">
    <property type="term" value="C:synapse"/>
    <property type="evidence" value="ECO:0007669"/>
    <property type="project" value="TreeGrafter"/>
</dbReference>
<dbReference type="GO" id="GO:0007224">
    <property type="term" value="P:smoothened signaling pathway"/>
    <property type="evidence" value="ECO:0007669"/>
    <property type="project" value="TreeGrafter"/>
</dbReference>
<evidence type="ECO:0000256" key="4">
    <source>
        <dbReference type="ARBA" id="ARBA00022622"/>
    </source>
</evidence>
<dbReference type="GO" id="GO:0098552">
    <property type="term" value="C:side of membrane"/>
    <property type="evidence" value="ECO:0007669"/>
    <property type="project" value="UniProtKB-KW"/>
</dbReference>
<evidence type="ECO:0000256" key="8">
    <source>
        <dbReference type="ARBA" id="ARBA00023180"/>
    </source>
</evidence>
<dbReference type="InterPro" id="IPR001863">
    <property type="entry name" value="Glypican"/>
</dbReference>
<sequence>MRLSNRQLCRGTPALKPCGGFRFTVTKGCLASTTEMGPAWERHLDALTQLVNRLWVPFNFELAADSIGVKISKAIMHLHQPG</sequence>
<dbReference type="PANTHER" id="PTHR10822">
    <property type="entry name" value="GLYPICAN"/>
    <property type="match status" value="1"/>
</dbReference>
<evidence type="ECO:0000256" key="10">
    <source>
        <dbReference type="ARBA" id="ARBA00023288"/>
    </source>
</evidence>